<reference evidence="1" key="1">
    <citation type="submission" date="2021-06" db="EMBL/GenBank/DDBJ databases">
        <authorList>
            <person name="Kallberg Y."/>
            <person name="Tangrot J."/>
            <person name="Rosling A."/>
        </authorList>
    </citation>
    <scope>NUCLEOTIDE SEQUENCE</scope>
    <source>
        <strain evidence="1">IL203A</strain>
    </source>
</reference>
<evidence type="ECO:0000313" key="2">
    <source>
        <dbReference type="Proteomes" id="UP000789702"/>
    </source>
</evidence>
<accession>A0ACA9NKI9</accession>
<sequence>MASYLPLECLSNIFNCIYDSETLYSCLFVSRGWSNGVVPILWRKPFSRLRFRYRSLSSNPKNGGLIIRTYLSCLPESKRNQFFSESHQPFSPPLFFYPAFLRELDFEGLYDEISDWLNTNFKNSKKILVDLDNSNDHYFTRNGLNNYDQNKFSMIEAIIELIFKHCNYLDYIYFDVRRLPIVFTNILTRYCMLHNPMNDPSWFQRLTTLEYHGVGSNYTIPDCVSLDFLFSLSKVCQDLTYLKIRAFAAPTCDSLASLIQSQKGLRKLFLWELNLHDISCIIEAVSSQSHSMREIEMFQCSFELCDSFEGLACCHKLNTLSIIQCDYLTSYLLDSLANTHFPYIKKLELKDFNYSLTNLNHEDIPSEQVKNIIKNCSDNLEELYTNLKLDDYFGIIETISTYCTLITSLELNMQKAEQIRELLPILESCQKLEKLIIQPYQPMRFPYYKVSNEQLRWFATKLPSSVRHLEIRYWSICAQDLEDMLSICGRNLHYIAWGFTDVKVVGDQKYFSHVISEFCKKESRKIKRIGSPQFSCISEGSHQNNGTVFVEF</sequence>
<protein>
    <submittedName>
        <fullName evidence="1">13138_t:CDS:1</fullName>
    </submittedName>
</protein>
<feature type="non-terminal residue" evidence="1">
    <location>
        <position position="1"/>
    </location>
</feature>
<comment type="caution">
    <text evidence="1">The sequence shown here is derived from an EMBL/GenBank/DDBJ whole genome shotgun (WGS) entry which is preliminary data.</text>
</comment>
<evidence type="ECO:0000313" key="1">
    <source>
        <dbReference type="EMBL" id="CAG8661101.1"/>
    </source>
</evidence>
<name>A0ACA9NKI9_9GLOM</name>
<organism evidence="1 2">
    <name type="scientific">Dentiscutata heterogama</name>
    <dbReference type="NCBI Taxonomy" id="1316150"/>
    <lineage>
        <taxon>Eukaryota</taxon>
        <taxon>Fungi</taxon>
        <taxon>Fungi incertae sedis</taxon>
        <taxon>Mucoromycota</taxon>
        <taxon>Glomeromycotina</taxon>
        <taxon>Glomeromycetes</taxon>
        <taxon>Diversisporales</taxon>
        <taxon>Gigasporaceae</taxon>
        <taxon>Dentiscutata</taxon>
    </lineage>
</organism>
<keyword evidence="2" id="KW-1185">Reference proteome</keyword>
<proteinExistence type="predicted"/>
<gene>
    <name evidence="1" type="ORF">DHETER_LOCUS9755</name>
</gene>
<dbReference type="Proteomes" id="UP000789702">
    <property type="component" value="Unassembled WGS sequence"/>
</dbReference>
<dbReference type="EMBL" id="CAJVPU010017697">
    <property type="protein sequence ID" value="CAG8661101.1"/>
    <property type="molecule type" value="Genomic_DNA"/>
</dbReference>